<dbReference type="InterPro" id="IPR007259">
    <property type="entry name" value="GCP"/>
</dbReference>
<dbReference type="InterPro" id="IPR041470">
    <property type="entry name" value="GCP_N"/>
</dbReference>
<comment type="similarity">
    <text evidence="4">Belongs to the TUBGCP family.</text>
</comment>
<dbReference type="Pfam" id="PF17681">
    <property type="entry name" value="GCP_N_terminal"/>
    <property type="match status" value="1"/>
</dbReference>
<dbReference type="PANTHER" id="PTHR19302">
    <property type="entry name" value="GAMMA TUBULIN COMPLEX PROTEIN"/>
    <property type="match status" value="1"/>
</dbReference>
<evidence type="ECO:0000256" key="5">
    <source>
        <dbReference type="SAM" id="MobiDB-lite"/>
    </source>
</evidence>
<sequence>KKKKKKKKKKKSVREGIGHYLNFYRECVIALPQVLLRQHGQTDPETEPETGNGSNDESSLEDTIMDMLLHTHSLKAMLQSLLELLQLLSASCGEHTANVDVLETLYQAVQLSHSNSYAYALYLFLFKCAIKPVLDTISAWIFRGEFVDKKEELSTCGGKDAKATFNKLPDFLKRYQPSIDRCGWSLRILLGEDDARMQTPRLWWQSAVHELMMTSTATLRIG</sequence>
<evidence type="ECO:0000256" key="4">
    <source>
        <dbReference type="RuleBase" id="RU363050"/>
    </source>
</evidence>
<comment type="caution">
    <text evidence="7">The sequence shown here is derived from an EMBL/GenBank/DDBJ whole genome shotgun (WGS) entry which is preliminary data.</text>
</comment>
<feature type="non-terminal residue" evidence="7">
    <location>
        <position position="1"/>
    </location>
</feature>
<dbReference type="PANTHER" id="PTHR19302:SF70">
    <property type="entry name" value="GAMMA-TUBULIN COMPLEX COMPONENT 6"/>
    <property type="match status" value="1"/>
</dbReference>
<dbReference type="Proteomes" id="UP000023152">
    <property type="component" value="Unassembled WGS sequence"/>
</dbReference>
<evidence type="ECO:0000259" key="6">
    <source>
        <dbReference type="Pfam" id="PF17681"/>
    </source>
</evidence>
<evidence type="ECO:0000256" key="3">
    <source>
        <dbReference type="ARBA" id="ARBA00023212"/>
    </source>
</evidence>
<evidence type="ECO:0000313" key="8">
    <source>
        <dbReference type="Proteomes" id="UP000023152"/>
    </source>
</evidence>
<evidence type="ECO:0000256" key="1">
    <source>
        <dbReference type="ARBA" id="ARBA00022490"/>
    </source>
</evidence>
<name>X6LGH3_RETFI</name>
<gene>
    <name evidence="7" type="ORF">RFI_36352</name>
</gene>
<keyword evidence="2 4" id="KW-0493">Microtubule</keyword>
<feature type="compositionally biased region" description="Polar residues" evidence="5">
    <location>
        <begin position="39"/>
        <end position="57"/>
    </location>
</feature>
<reference evidence="7 8" key="1">
    <citation type="journal article" date="2013" name="Curr. Biol.">
        <title>The Genome of the Foraminiferan Reticulomyxa filosa.</title>
        <authorList>
            <person name="Glockner G."/>
            <person name="Hulsmann N."/>
            <person name="Schleicher M."/>
            <person name="Noegel A.A."/>
            <person name="Eichinger L."/>
            <person name="Gallinger C."/>
            <person name="Pawlowski J."/>
            <person name="Sierra R."/>
            <person name="Euteneuer U."/>
            <person name="Pillet L."/>
            <person name="Moustafa A."/>
            <person name="Platzer M."/>
            <person name="Groth M."/>
            <person name="Szafranski K."/>
            <person name="Schliwa M."/>
        </authorList>
    </citation>
    <scope>NUCLEOTIDE SEQUENCE [LARGE SCALE GENOMIC DNA]</scope>
</reference>
<evidence type="ECO:0000256" key="2">
    <source>
        <dbReference type="ARBA" id="ARBA00022701"/>
    </source>
</evidence>
<dbReference type="GO" id="GO:0051321">
    <property type="term" value="P:meiotic cell cycle"/>
    <property type="evidence" value="ECO:0007669"/>
    <property type="project" value="TreeGrafter"/>
</dbReference>
<dbReference type="GO" id="GO:0000930">
    <property type="term" value="C:gamma-tubulin complex"/>
    <property type="evidence" value="ECO:0007669"/>
    <property type="project" value="TreeGrafter"/>
</dbReference>
<evidence type="ECO:0000313" key="7">
    <source>
        <dbReference type="EMBL" id="ETO01088.1"/>
    </source>
</evidence>
<feature type="domain" description="Gamma tubulin complex component protein N-terminal" evidence="6">
    <location>
        <begin position="10"/>
        <end position="152"/>
    </location>
</feature>
<dbReference type="EMBL" id="ASPP01039274">
    <property type="protein sequence ID" value="ETO01088.1"/>
    <property type="molecule type" value="Genomic_DNA"/>
</dbReference>
<dbReference type="GO" id="GO:0005874">
    <property type="term" value="C:microtubule"/>
    <property type="evidence" value="ECO:0007669"/>
    <property type="project" value="UniProtKB-KW"/>
</dbReference>
<keyword evidence="8" id="KW-1185">Reference proteome</keyword>
<dbReference type="GO" id="GO:0051225">
    <property type="term" value="P:spindle assembly"/>
    <property type="evidence" value="ECO:0007669"/>
    <property type="project" value="TreeGrafter"/>
</dbReference>
<keyword evidence="3 4" id="KW-0206">Cytoskeleton</keyword>
<accession>X6LGH3</accession>
<proteinExistence type="inferred from homology"/>
<dbReference type="GO" id="GO:0007020">
    <property type="term" value="P:microtubule nucleation"/>
    <property type="evidence" value="ECO:0007669"/>
    <property type="project" value="InterPro"/>
</dbReference>
<organism evidence="7 8">
    <name type="scientific">Reticulomyxa filosa</name>
    <dbReference type="NCBI Taxonomy" id="46433"/>
    <lineage>
        <taxon>Eukaryota</taxon>
        <taxon>Sar</taxon>
        <taxon>Rhizaria</taxon>
        <taxon>Retaria</taxon>
        <taxon>Foraminifera</taxon>
        <taxon>Monothalamids</taxon>
        <taxon>Reticulomyxidae</taxon>
        <taxon>Reticulomyxa</taxon>
    </lineage>
</organism>
<dbReference type="GO" id="GO:0043015">
    <property type="term" value="F:gamma-tubulin binding"/>
    <property type="evidence" value="ECO:0007669"/>
    <property type="project" value="InterPro"/>
</dbReference>
<dbReference type="GO" id="GO:0000278">
    <property type="term" value="P:mitotic cell cycle"/>
    <property type="evidence" value="ECO:0007669"/>
    <property type="project" value="TreeGrafter"/>
</dbReference>
<dbReference type="AlphaFoldDB" id="X6LGH3"/>
<dbReference type="GO" id="GO:0031122">
    <property type="term" value="P:cytoplasmic microtubule organization"/>
    <property type="evidence" value="ECO:0007669"/>
    <property type="project" value="TreeGrafter"/>
</dbReference>
<comment type="subcellular location">
    <subcellularLocation>
        <location evidence="4">Cytoplasm</location>
        <location evidence="4">Cytoskeleton</location>
        <location evidence="4">Microtubule organizing center</location>
    </subcellularLocation>
</comment>
<protein>
    <recommendedName>
        <fullName evidence="4">Spindle pole body component</fullName>
    </recommendedName>
</protein>
<dbReference type="GO" id="GO:0000922">
    <property type="term" value="C:spindle pole"/>
    <property type="evidence" value="ECO:0007669"/>
    <property type="project" value="InterPro"/>
</dbReference>
<dbReference type="GO" id="GO:0051011">
    <property type="term" value="F:microtubule minus-end binding"/>
    <property type="evidence" value="ECO:0007669"/>
    <property type="project" value="TreeGrafter"/>
</dbReference>
<feature type="non-terminal residue" evidence="7">
    <location>
        <position position="222"/>
    </location>
</feature>
<keyword evidence="1 4" id="KW-0963">Cytoplasm</keyword>
<feature type="region of interest" description="Disordered" evidence="5">
    <location>
        <begin position="39"/>
        <end position="58"/>
    </location>
</feature>